<evidence type="ECO:0000256" key="5">
    <source>
        <dbReference type="ARBA" id="ARBA00022737"/>
    </source>
</evidence>
<dbReference type="Proteomes" id="UP000002605">
    <property type="component" value="Chromosome R"/>
</dbReference>
<dbReference type="AlphaFoldDB" id="B9WLN9"/>
<keyword evidence="5" id="KW-0677">Repeat</keyword>
<evidence type="ECO:0000256" key="4">
    <source>
        <dbReference type="ARBA" id="ARBA00022490"/>
    </source>
</evidence>
<feature type="region of interest" description="Disordered" evidence="14">
    <location>
        <begin position="489"/>
        <end position="520"/>
    </location>
</feature>
<evidence type="ECO:0000313" key="20">
    <source>
        <dbReference type="Proteomes" id="UP000002605"/>
    </source>
</evidence>
<evidence type="ECO:0000256" key="9">
    <source>
        <dbReference type="ARBA" id="ARBA00023136"/>
    </source>
</evidence>
<keyword evidence="20" id="KW-1185">Reference proteome</keyword>
<dbReference type="PANTHER" id="PTHR10635">
    <property type="entry name" value="COATOMER SUBUNIT BETA"/>
    <property type="match status" value="1"/>
</dbReference>
<evidence type="ECO:0000259" key="17">
    <source>
        <dbReference type="Pfam" id="PF14806"/>
    </source>
</evidence>
<dbReference type="InterPro" id="IPR016460">
    <property type="entry name" value="COPB1"/>
</dbReference>
<dbReference type="OrthoDB" id="10261439at2759"/>
<keyword evidence="8 12" id="KW-0333">Golgi apparatus</keyword>
<dbReference type="EMBL" id="FM992695">
    <property type="protein sequence ID" value="CAX40001.1"/>
    <property type="molecule type" value="Genomic_DNA"/>
</dbReference>
<dbReference type="GO" id="GO:0006886">
    <property type="term" value="P:intracellular protein transport"/>
    <property type="evidence" value="ECO:0007669"/>
    <property type="project" value="InterPro"/>
</dbReference>
<dbReference type="Gene3D" id="1.25.10.10">
    <property type="entry name" value="Leucine-rich Repeat Variant"/>
    <property type="match status" value="1"/>
</dbReference>
<keyword evidence="10 12" id="KW-0968">Cytoplasmic vesicle</keyword>
<evidence type="ECO:0000256" key="7">
    <source>
        <dbReference type="ARBA" id="ARBA00022927"/>
    </source>
</evidence>
<protein>
    <recommendedName>
        <fullName evidence="2 12">Coatomer subunit beta</fullName>
    </recommendedName>
    <alternativeName>
        <fullName evidence="11 12">Beta-coat protein</fullName>
    </alternativeName>
</protein>
<keyword evidence="3 12" id="KW-0813">Transport</keyword>
<evidence type="ECO:0000259" key="15">
    <source>
        <dbReference type="Pfam" id="PF01602"/>
    </source>
</evidence>
<dbReference type="FunFam" id="1.25.10.10:FF:000430">
    <property type="entry name" value="Coatomer subunit beta"/>
    <property type="match status" value="1"/>
</dbReference>
<feature type="domain" description="Coatomer beta subunit appendage platform" evidence="17">
    <location>
        <begin position="811"/>
        <end position="938"/>
    </location>
</feature>
<dbReference type="RefSeq" id="XP_002422000.1">
    <property type="nucleotide sequence ID" value="XM_002421955.1"/>
</dbReference>
<organism evidence="19 20">
    <name type="scientific">Candida dubliniensis (strain CD36 / ATCC MYA-646 / CBS 7987 / NCPF 3949 / NRRL Y-17841)</name>
    <name type="common">Yeast</name>
    <dbReference type="NCBI Taxonomy" id="573826"/>
    <lineage>
        <taxon>Eukaryota</taxon>
        <taxon>Fungi</taxon>
        <taxon>Dikarya</taxon>
        <taxon>Ascomycota</taxon>
        <taxon>Saccharomycotina</taxon>
        <taxon>Pichiomycetes</taxon>
        <taxon>Debaryomycetaceae</taxon>
        <taxon>Candida/Lodderomyces clade</taxon>
        <taxon>Candida</taxon>
    </lineage>
</organism>
<dbReference type="GO" id="GO:0000139">
    <property type="term" value="C:Golgi membrane"/>
    <property type="evidence" value="ECO:0007669"/>
    <property type="project" value="UniProtKB-SubCell"/>
</dbReference>
<evidence type="ECO:0000256" key="14">
    <source>
        <dbReference type="SAM" id="MobiDB-lite"/>
    </source>
</evidence>
<evidence type="ECO:0000313" key="18">
    <source>
        <dbReference type="CGD" id="CAL0000167156"/>
    </source>
</evidence>
<dbReference type="Pfam" id="PF07718">
    <property type="entry name" value="Coatamer_beta_C"/>
    <property type="match status" value="1"/>
</dbReference>
<feature type="domain" description="Coatomer beta subunit C-terminal" evidence="16">
    <location>
        <begin position="671"/>
        <end position="806"/>
    </location>
</feature>
<dbReference type="GO" id="GO:0006891">
    <property type="term" value="P:intra-Golgi vesicle-mediated transport"/>
    <property type="evidence" value="ECO:0007669"/>
    <property type="project" value="TreeGrafter"/>
</dbReference>
<dbReference type="GO" id="GO:0005198">
    <property type="term" value="F:structural molecule activity"/>
    <property type="evidence" value="ECO:0007669"/>
    <property type="project" value="InterPro"/>
</dbReference>
<dbReference type="GeneID" id="8050116"/>
<dbReference type="Pfam" id="PF01602">
    <property type="entry name" value="Adaptin_N"/>
    <property type="match status" value="1"/>
</dbReference>
<dbReference type="InterPro" id="IPR002553">
    <property type="entry name" value="Clathrin/coatomer_adapt-like_N"/>
</dbReference>
<keyword evidence="9 12" id="KW-0472">Membrane</keyword>
<feature type="compositionally biased region" description="Acidic residues" evidence="14">
    <location>
        <begin position="495"/>
        <end position="505"/>
    </location>
</feature>
<dbReference type="GO" id="GO:0030126">
    <property type="term" value="C:COPI vesicle coat"/>
    <property type="evidence" value="ECO:0007669"/>
    <property type="project" value="InterPro"/>
</dbReference>
<keyword evidence="6 12" id="KW-0931">ER-Golgi transport</keyword>
<dbReference type="SUPFAM" id="SSF48371">
    <property type="entry name" value="ARM repeat"/>
    <property type="match status" value="1"/>
</dbReference>
<dbReference type="InterPro" id="IPR011710">
    <property type="entry name" value="Coatomer_bsu_C"/>
</dbReference>
<keyword evidence="13" id="KW-0175">Coiled coil</keyword>
<dbReference type="PANTHER" id="PTHR10635:SF0">
    <property type="entry name" value="COATOMER SUBUNIT BETA"/>
    <property type="match status" value="1"/>
</dbReference>
<accession>B9WLN9</accession>
<evidence type="ECO:0000256" key="12">
    <source>
        <dbReference type="PIRNR" id="PIRNR005727"/>
    </source>
</evidence>
<feature type="domain" description="Clathrin/coatomer adaptor adaptin-like N-terminal" evidence="15">
    <location>
        <begin position="17"/>
        <end position="490"/>
    </location>
</feature>
<dbReference type="CGD" id="CAL0000167156">
    <property type="gene designation" value="Cd36_29730"/>
</dbReference>
<evidence type="ECO:0000256" key="6">
    <source>
        <dbReference type="ARBA" id="ARBA00022892"/>
    </source>
</evidence>
<comment type="subunit">
    <text evidence="12">Oligomeric complex that consists of at least the alpha, beta, beta', gamma, delta, epsilon and zeta subunits.</text>
</comment>
<comment type="function">
    <text evidence="12">The coatomer is a cytosolic protein complex that binds to dilysine motifs and reversibly associates with Golgi non-clathrin-coated vesicles, which further mediate biosynthetic protein transport from the ER, via the Golgi up to the trans Golgi network. Coatomer complex is required for budding from Golgi membranes, and is essential for the retrograde Golgi-to-ER transport of dilysine-tagged proteins.</text>
</comment>
<dbReference type="eggNOG" id="KOG1058">
    <property type="taxonomic scope" value="Eukaryota"/>
</dbReference>
<evidence type="ECO:0000256" key="2">
    <source>
        <dbReference type="ARBA" id="ARBA00017024"/>
    </source>
</evidence>
<feature type="coiled-coil region" evidence="13">
    <location>
        <begin position="642"/>
        <end position="674"/>
    </location>
</feature>
<dbReference type="Pfam" id="PF14806">
    <property type="entry name" value="Coatomer_b_Cpla"/>
    <property type="match status" value="1"/>
</dbReference>
<reference evidence="19 20" key="1">
    <citation type="journal article" date="2009" name="Genome Res.">
        <title>Comparative genomics of the fungal pathogens Candida dubliniensis and Candida albicans.</title>
        <authorList>
            <person name="Jackson A.P."/>
            <person name="Gamble J.A."/>
            <person name="Yeomans T."/>
            <person name="Moran G.P."/>
            <person name="Saunders D."/>
            <person name="Harris D."/>
            <person name="Aslett M."/>
            <person name="Barrell J.F."/>
            <person name="Butler G."/>
            <person name="Citiulo F."/>
            <person name="Coleman D.C."/>
            <person name="de Groot P.W.J."/>
            <person name="Goodwin T.J."/>
            <person name="Quail M.A."/>
            <person name="McQuillan J."/>
            <person name="Munro C.A."/>
            <person name="Pain A."/>
            <person name="Poulter R.T."/>
            <person name="Rajandream M.A."/>
            <person name="Renauld H."/>
            <person name="Spiering M.J."/>
            <person name="Tivey A."/>
            <person name="Gow N.A.R."/>
            <person name="Barrell B."/>
            <person name="Sullivan D.J."/>
            <person name="Berriman M."/>
        </authorList>
    </citation>
    <scope>NUCLEOTIDE SEQUENCE [LARGE SCALE GENOMIC DNA]</scope>
    <source>
        <strain evidence="20">CD36 / ATCC MYA-646 / CBS 7987 / NCPF 3949 / NRRL Y-17841</strain>
    </source>
</reference>
<evidence type="ECO:0000256" key="1">
    <source>
        <dbReference type="ARBA" id="ARBA00004255"/>
    </source>
</evidence>
<dbReference type="HOGENOM" id="CLU_006949_0_0_1"/>
<evidence type="ECO:0000256" key="10">
    <source>
        <dbReference type="ARBA" id="ARBA00023329"/>
    </source>
</evidence>
<dbReference type="InterPro" id="IPR029446">
    <property type="entry name" value="COPB1_appendage_platform_dom"/>
</dbReference>
<keyword evidence="4 12" id="KW-0963">Cytoplasm</keyword>
<name>B9WLN9_CANDC</name>
<dbReference type="InterPro" id="IPR011989">
    <property type="entry name" value="ARM-like"/>
</dbReference>
<proteinExistence type="predicted"/>
<dbReference type="KEGG" id="cdu:CD36_29730"/>
<evidence type="ECO:0000256" key="3">
    <source>
        <dbReference type="ARBA" id="ARBA00022448"/>
    </source>
</evidence>
<dbReference type="VEuPathDB" id="FungiDB:CD36_29730"/>
<sequence length="953" mass="107340">MSDSGYTLIYEPNTATKVSVNEFKNLLEKGKDDVKVDTMKKILITILNGDPLPDLLMHIIRFVMPSRNKELKKLLYHYWEVCPKMDESGKMRHEMILVCNAIQRDLQHPNEYIRGNTLRYLTKLKEPELLETLVPNVRQCLEHRHAYVRKNAVFALWSIHKVSDHLAPDADELIYRFLYEENDSVCKRNAFVCLGDLNREAALQYIQDNISVIETLDPLIQLAFIEFIKKDSVQNPSLKQQYAQLMTEIIESSSNVVMYEAANTLTVLTSNPQSILLAGNKFVELATRESDNNVKIITLERINQLHKQHPGVLQDLSLEILRVLSSQDLDVKKKALDVTLQFITTRNVEDVVKLLKKELQSTALSNDDKNADYRQLLINAIHQLAIKFVEVAANVIDLLLDSIADLNTTAAYEVITFVKEVVEKFPDLRDAILRRLILALPHVKSGKVFRGALWVIGEYALEESLIQESWKYIRGSIGEVPIIASELKSKKHEEDTEELQEEEAEYDGKPRRKGPVVLPDGTYATESALTSETTDSLESDSKTPIRKQILGGDFYLGAVLASTLVKLILRLQSLKQTQEKILNGLKAEALLIMVSILRVGESSLVSKKIDEDSADRILSYIKILNDEEDLQEIKTSFLEDTKDAFKAQINNAELKKAEALAKDLHDNAEQIDDAIVFRQLDKDNKKSKTSVDDLAAASGSNELKKEDLSSRLNKIIQLTGFSDPIYAEAFVKVHQYDVVLDVLLVNQTTTTLRNLSVEFATLGDLKVVDKPTTANIGPHGFYKVQTTIKVTSADTGVIFGNIVYDGQHSDDSRIVILNDVHVDIMDYIKPATCSESQFRKMWNEFEWENKITIKSPIETLKEYLDELMKGTNMQCLTPGAVIGEECQFLSANLYSRSSFGEDALANLCIEKQSDGPIIGHVRIRSKGQGLALSLGDRVASISRKGKTATITRV</sequence>
<evidence type="ECO:0000256" key="13">
    <source>
        <dbReference type="SAM" id="Coils"/>
    </source>
</evidence>
<dbReference type="InterPro" id="IPR016024">
    <property type="entry name" value="ARM-type_fold"/>
</dbReference>
<gene>
    <name evidence="18" type="ordered locus">Cd36_29730</name>
    <name evidence="19" type="ORF">CD36_29730</name>
</gene>
<dbReference type="GO" id="GO:0006888">
    <property type="term" value="P:endoplasmic reticulum to Golgi vesicle-mediated transport"/>
    <property type="evidence" value="ECO:0007669"/>
    <property type="project" value="TreeGrafter"/>
</dbReference>
<evidence type="ECO:0000256" key="8">
    <source>
        <dbReference type="ARBA" id="ARBA00023034"/>
    </source>
</evidence>
<evidence type="ECO:0000259" key="16">
    <source>
        <dbReference type="Pfam" id="PF07718"/>
    </source>
</evidence>
<keyword evidence="7 12" id="KW-0653">Protein transport</keyword>
<dbReference type="PIRSF" id="PIRSF005727">
    <property type="entry name" value="Coatomer_beta_subunit"/>
    <property type="match status" value="1"/>
</dbReference>
<comment type="subcellular location">
    <subcellularLocation>
        <location evidence="12">Cytoplasm</location>
    </subcellularLocation>
    <subcellularLocation>
        <location evidence="1 12">Golgi apparatus membrane</location>
        <topology evidence="1 12">Peripheral membrane protein</topology>
        <orientation evidence="1 12">Cytoplasmic side</orientation>
    </subcellularLocation>
    <subcellularLocation>
        <location evidence="12">Cytoplasmic vesicle</location>
        <location evidence="12">COPI-coated vesicle membrane</location>
        <topology evidence="12">Peripheral membrane protein</topology>
        <orientation evidence="12">Cytoplasmic side</orientation>
    </subcellularLocation>
</comment>
<evidence type="ECO:0000256" key="11">
    <source>
        <dbReference type="ARBA" id="ARBA00030841"/>
    </source>
</evidence>
<evidence type="ECO:0000313" key="19">
    <source>
        <dbReference type="EMBL" id="CAX40001.1"/>
    </source>
</evidence>